<dbReference type="SUPFAM" id="SSF50630">
    <property type="entry name" value="Acid proteases"/>
    <property type="match status" value="1"/>
</dbReference>
<keyword evidence="3" id="KW-0472">Membrane</keyword>
<accession>A0A6A5WEV9</accession>
<keyword evidence="5" id="KW-0645">Protease</keyword>
<dbReference type="AlphaFoldDB" id="A0A6A5WEV9"/>
<feature type="domain" description="Peptidase A1" evidence="4">
    <location>
        <begin position="20"/>
        <end position="378"/>
    </location>
</feature>
<dbReference type="GO" id="GO:0004190">
    <property type="term" value="F:aspartic-type endopeptidase activity"/>
    <property type="evidence" value="ECO:0007669"/>
    <property type="project" value="InterPro"/>
</dbReference>
<dbReference type="Gene3D" id="2.40.70.10">
    <property type="entry name" value="Acid Proteases"/>
    <property type="match status" value="2"/>
</dbReference>
<dbReference type="CDD" id="cd05471">
    <property type="entry name" value="pepsin_like"/>
    <property type="match status" value="1"/>
</dbReference>
<gene>
    <name evidence="5" type="ORF">P154DRAFT_403614</name>
</gene>
<protein>
    <submittedName>
        <fullName evidence="5">Acid protease</fullName>
    </submittedName>
</protein>
<dbReference type="EMBL" id="ML977610">
    <property type="protein sequence ID" value="KAF1997695.1"/>
    <property type="molecule type" value="Genomic_DNA"/>
</dbReference>
<dbReference type="PANTHER" id="PTHR47966:SF51">
    <property type="entry name" value="BETA-SITE APP-CLEAVING ENZYME, ISOFORM A-RELATED"/>
    <property type="match status" value="1"/>
</dbReference>
<feature type="transmembrane region" description="Helical" evidence="3">
    <location>
        <begin position="417"/>
        <end position="438"/>
    </location>
</feature>
<keyword evidence="3" id="KW-1133">Transmembrane helix</keyword>
<dbReference type="Proteomes" id="UP000799779">
    <property type="component" value="Unassembled WGS sequence"/>
</dbReference>
<keyword evidence="3" id="KW-0812">Transmembrane</keyword>
<proteinExistence type="inferred from homology"/>
<dbReference type="InterPro" id="IPR034164">
    <property type="entry name" value="Pepsin-like_dom"/>
</dbReference>
<dbReference type="PROSITE" id="PS51767">
    <property type="entry name" value="PEPTIDASE_A1"/>
    <property type="match status" value="1"/>
</dbReference>
<dbReference type="OrthoDB" id="4074350at2759"/>
<evidence type="ECO:0000259" key="4">
    <source>
        <dbReference type="PROSITE" id="PS51767"/>
    </source>
</evidence>
<evidence type="ECO:0000256" key="2">
    <source>
        <dbReference type="SAM" id="MobiDB-lite"/>
    </source>
</evidence>
<evidence type="ECO:0000313" key="6">
    <source>
        <dbReference type="Proteomes" id="UP000799779"/>
    </source>
</evidence>
<reference evidence="5" key="1">
    <citation type="journal article" date="2020" name="Stud. Mycol.">
        <title>101 Dothideomycetes genomes: a test case for predicting lifestyles and emergence of pathogens.</title>
        <authorList>
            <person name="Haridas S."/>
            <person name="Albert R."/>
            <person name="Binder M."/>
            <person name="Bloem J."/>
            <person name="Labutti K."/>
            <person name="Salamov A."/>
            <person name="Andreopoulos B."/>
            <person name="Baker S."/>
            <person name="Barry K."/>
            <person name="Bills G."/>
            <person name="Bluhm B."/>
            <person name="Cannon C."/>
            <person name="Castanera R."/>
            <person name="Culley D."/>
            <person name="Daum C."/>
            <person name="Ezra D."/>
            <person name="Gonzalez J."/>
            <person name="Henrissat B."/>
            <person name="Kuo A."/>
            <person name="Liang C."/>
            <person name="Lipzen A."/>
            <person name="Lutzoni F."/>
            <person name="Magnuson J."/>
            <person name="Mondo S."/>
            <person name="Nolan M."/>
            <person name="Ohm R."/>
            <person name="Pangilinan J."/>
            <person name="Park H.-J."/>
            <person name="Ramirez L."/>
            <person name="Alfaro M."/>
            <person name="Sun H."/>
            <person name="Tritt A."/>
            <person name="Yoshinaga Y."/>
            <person name="Zwiers L.-H."/>
            <person name="Turgeon B."/>
            <person name="Goodwin S."/>
            <person name="Spatafora J."/>
            <person name="Crous P."/>
            <person name="Grigoriev I."/>
        </authorList>
    </citation>
    <scope>NUCLEOTIDE SEQUENCE</scope>
    <source>
        <strain evidence="5">CBS 123094</strain>
    </source>
</reference>
<dbReference type="GO" id="GO:0000324">
    <property type="term" value="C:fungal-type vacuole"/>
    <property type="evidence" value="ECO:0007669"/>
    <property type="project" value="TreeGrafter"/>
</dbReference>
<dbReference type="PANTHER" id="PTHR47966">
    <property type="entry name" value="BETA-SITE APP-CLEAVING ENZYME, ISOFORM A-RELATED"/>
    <property type="match status" value="1"/>
</dbReference>
<dbReference type="InterPro" id="IPR033121">
    <property type="entry name" value="PEPTIDASE_A1"/>
</dbReference>
<dbReference type="PRINTS" id="PR00792">
    <property type="entry name" value="PEPSIN"/>
</dbReference>
<feature type="region of interest" description="Disordered" evidence="2">
    <location>
        <begin position="457"/>
        <end position="527"/>
    </location>
</feature>
<feature type="non-terminal residue" evidence="5">
    <location>
        <position position="1"/>
    </location>
</feature>
<feature type="non-terminal residue" evidence="5">
    <location>
        <position position="527"/>
    </location>
</feature>
<evidence type="ECO:0000256" key="1">
    <source>
        <dbReference type="ARBA" id="ARBA00007447"/>
    </source>
</evidence>
<sequence>PAPYVVPPTKEFDGNDGSWSSFTLSIGTPGQDFRVLASTKSGSTFVVVPDGCGAEGDGEDCPNRRGAEVFRSTQSPGYQVEESSSWSLIGTYGVDLENNINPNNVSGLFGYDKVALAWASENTNVSLDGQVVVGIAEPDYYMGHIPLGVPDASFSSSSDSVDPFLLQLRNASKIPSLSFGYTAGAKYRLKSVPGNLVLGGYDSTRFEPNKEDFSFTLSTDPSKMLTVGVASIMGQNTLKGTFSLTIESHFSLVDSTVPELWLPKKVCDNFEAVFGLTYDEKTDRYLVNDTMHEKLKSLDPSITIKLVNSLEATSTNYTNIKLPYAAFDLQASAPIYDTPTNYFPIRRAANDSQYVLGRTFLQEAYIIVDYERANFTISQAVFPNPLPAQKIVTISSYADSSKKKPSSDKSALSTGTIAGIAAGGGLLLILVLVGAFYLTRKRRGKREKYELANTQLSEAGSTGRRIEPLKQPMDPQELGGTPLTELASPRYGYASDQKPFLGVQDEPQELPTPHTNLSPTTPRWREV</sequence>
<organism evidence="5 6">
    <name type="scientific">Amniculicola lignicola CBS 123094</name>
    <dbReference type="NCBI Taxonomy" id="1392246"/>
    <lineage>
        <taxon>Eukaryota</taxon>
        <taxon>Fungi</taxon>
        <taxon>Dikarya</taxon>
        <taxon>Ascomycota</taxon>
        <taxon>Pezizomycotina</taxon>
        <taxon>Dothideomycetes</taxon>
        <taxon>Pleosporomycetidae</taxon>
        <taxon>Pleosporales</taxon>
        <taxon>Amniculicolaceae</taxon>
        <taxon>Amniculicola</taxon>
    </lineage>
</organism>
<evidence type="ECO:0000313" key="5">
    <source>
        <dbReference type="EMBL" id="KAF1997695.1"/>
    </source>
</evidence>
<evidence type="ECO:0000256" key="3">
    <source>
        <dbReference type="SAM" id="Phobius"/>
    </source>
</evidence>
<dbReference type="GO" id="GO:0006508">
    <property type="term" value="P:proteolysis"/>
    <property type="evidence" value="ECO:0007669"/>
    <property type="project" value="UniProtKB-KW"/>
</dbReference>
<dbReference type="InterPro" id="IPR001461">
    <property type="entry name" value="Aspartic_peptidase_A1"/>
</dbReference>
<comment type="similarity">
    <text evidence="1">Belongs to the peptidase A1 family.</text>
</comment>
<name>A0A6A5WEV9_9PLEO</name>
<dbReference type="InterPro" id="IPR021109">
    <property type="entry name" value="Peptidase_aspartic_dom_sf"/>
</dbReference>
<keyword evidence="5" id="KW-0378">Hydrolase</keyword>
<keyword evidence="6" id="KW-1185">Reference proteome</keyword>
<dbReference type="Pfam" id="PF00026">
    <property type="entry name" value="Asp"/>
    <property type="match status" value="1"/>
</dbReference>